<dbReference type="NCBIfam" id="NF004281">
    <property type="entry name" value="PRK05690.1"/>
    <property type="match status" value="1"/>
</dbReference>
<keyword evidence="4 11" id="KW-0819">tRNA processing</keyword>
<dbReference type="Pfam" id="PF00581">
    <property type="entry name" value="Rhodanese"/>
    <property type="match status" value="1"/>
</dbReference>
<keyword evidence="3 11" id="KW-0808">Transferase</keyword>
<evidence type="ECO:0000256" key="8">
    <source>
        <dbReference type="ARBA" id="ARBA00022840"/>
    </source>
</evidence>
<dbReference type="GO" id="GO:0005829">
    <property type="term" value="C:cytosol"/>
    <property type="evidence" value="ECO:0007669"/>
    <property type="project" value="UniProtKB-SubCell"/>
</dbReference>
<feature type="binding site" evidence="11">
    <location>
        <position position="103"/>
    </location>
    <ligand>
        <name>ATP</name>
        <dbReference type="ChEBI" id="CHEBI:30616"/>
    </ligand>
</feature>
<reference evidence="14" key="1">
    <citation type="submission" date="2022-12" db="EMBL/GenBank/DDBJ databases">
        <title>Chromosome-level genome assembly of the bean flower thrips Megalurothrips usitatus.</title>
        <authorList>
            <person name="Ma L."/>
            <person name="Liu Q."/>
            <person name="Li H."/>
            <person name="Cai W."/>
        </authorList>
    </citation>
    <scope>NUCLEOTIDE SEQUENCE</scope>
    <source>
        <strain evidence="14">Cailab_2022a</strain>
    </source>
</reference>
<dbReference type="GO" id="GO:0004792">
    <property type="term" value="F:thiosulfate-cyanide sulfurtransferase activity"/>
    <property type="evidence" value="ECO:0007669"/>
    <property type="project" value="TreeGrafter"/>
</dbReference>
<dbReference type="InterPro" id="IPR028885">
    <property type="entry name" value="MOCS3/Uba4"/>
</dbReference>
<dbReference type="GO" id="GO:0070566">
    <property type="term" value="F:adenylyltransferase activity"/>
    <property type="evidence" value="ECO:0007669"/>
    <property type="project" value="InterPro"/>
</dbReference>
<dbReference type="InterPro" id="IPR000594">
    <property type="entry name" value="ThiF_NAD_FAD-bd"/>
</dbReference>
<proteinExistence type="inferred from homology"/>
<dbReference type="SUPFAM" id="SSF69572">
    <property type="entry name" value="Activating enzymes of the ubiquitin-like proteins"/>
    <property type="match status" value="1"/>
</dbReference>
<dbReference type="PANTHER" id="PTHR10953:SF102">
    <property type="entry name" value="ADENYLYLTRANSFERASE AND SULFURTRANSFERASE MOCS3"/>
    <property type="match status" value="1"/>
</dbReference>
<evidence type="ECO:0000256" key="10">
    <source>
        <dbReference type="ARBA" id="ARBA00023268"/>
    </source>
</evidence>
<feature type="binding site" evidence="11">
    <location>
        <position position="290"/>
    </location>
    <ligand>
        <name>Zn(2+)</name>
        <dbReference type="ChEBI" id="CHEBI:29105"/>
    </ligand>
</feature>
<sequence length="442" mass="48179">MTQKIIEDLEIEIAGLEKILRSKKLELKNLRESVLTSPPKANKRLTKEDIERFSRQIIIPAIGCKGQMALTAASVLIVGAGGLGCPASQYLTGAGVGCIGLVDYDDVECSNLHRQLLHSEESIGMPKVSSASEALKRLYSKTNIVEYKTQLRSSNALDIVSKYDVVVDATDNVATRYLLNDACVMLGKPLVSGSALRLEGQLTVYNYNGSPCYRCLFPKPPPPETVTNCGDGGVLGVVPGVIGVLEALEAIKIVLGWTGVLSGQLLLFSAESGTFRNIRLRGRNPGCDACGDAPTITSLIDYEQFCGTKATDKDTALKLLAREQRISPETLNEIFICKKKGLLIDVRNSEEFDMCAIPHSINVPLKNIDDPSTVNKIKGLLQNDDSHQENLSVYVVCRRGNDSQKAVLKLQEILRDQNLVICDLEGGLHAWSKKIDASFPVY</sequence>
<dbReference type="PANTHER" id="PTHR10953">
    <property type="entry name" value="UBIQUITIN-ACTIVATING ENZYME E1"/>
    <property type="match status" value="1"/>
</dbReference>
<dbReference type="GO" id="GO:0042292">
    <property type="term" value="F:URM1 activating enzyme activity"/>
    <property type="evidence" value="ECO:0007669"/>
    <property type="project" value="TreeGrafter"/>
</dbReference>
<dbReference type="FunFam" id="3.40.250.10:FF:000014">
    <property type="entry name" value="Adenylyltransferase and sulfurtransferase MOCS3"/>
    <property type="match status" value="1"/>
</dbReference>
<dbReference type="EMBL" id="JAPTSV010000001">
    <property type="protein sequence ID" value="KAJ1531507.1"/>
    <property type="molecule type" value="Genomic_DNA"/>
</dbReference>
<feature type="domain" description="Rhodanese" evidence="13">
    <location>
        <begin position="337"/>
        <end position="440"/>
    </location>
</feature>
<keyword evidence="5 11" id="KW-0479">Metal-binding</keyword>
<evidence type="ECO:0000313" key="14">
    <source>
        <dbReference type="EMBL" id="KAJ1531507.1"/>
    </source>
</evidence>
<evidence type="ECO:0000256" key="1">
    <source>
        <dbReference type="ARBA" id="ARBA00004514"/>
    </source>
</evidence>
<dbReference type="FunFam" id="3.40.50.720:FF:000033">
    <property type="entry name" value="Adenylyltransferase and sulfurtransferase MOCS3"/>
    <property type="match status" value="1"/>
</dbReference>
<comment type="similarity">
    <text evidence="11">In the N-terminal section; belongs to the HesA/MoeB/ThiF family. UBA4 subfamily.</text>
</comment>
<gene>
    <name evidence="14" type="ORF">ONE63_000182</name>
</gene>
<dbReference type="HAMAP" id="MF_03049">
    <property type="entry name" value="MOCS3_Uba4"/>
    <property type="match status" value="1"/>
</dbReference>
<dbReference type="Pfam" id="PF00899">
    <property type="entry name" value="ThiF"/>
    <property type="match status" value="1"/>
</dbReference>
<dbReference type="InterPro" id="IPR035985">
    <property type="entry name" value="Ubiquitin-activating_enz"/>
</dbReference>
<evidence type="ECO:0000256" key="2">
    <source>
        <dbReference type="ARBA" id="ARBA00022490"/>
    </source>
</evidence>
<feature type="binding site" evidence="11">
    <location>
        <position position="215"/>
    </location>
    <ligand>
        <name>Zn(2+)</name>
        <dbReference type="ChEBI" id="CHEBI:29105"/>
    </ligand>
</feature>
<dbReference type="GO" id="GO:0046872">
    <property type="term" value="F:metal ion binding"/>
    <property type="evidence" value="ECO:0007669"/>
    <property type="project" value="UniProtKB-KW"/>
</dbReference>
<feature type="binding site" evidence="11">
    <location>
        <position position="82"/>
    </location>
    <ligand>
        <name>ATP</name>
        <dbReference type="ChEBI" id="CHEBI:30616"/>
    </ligand>
</feature>
<evidence type="ECO:0000256" key="6">
    <source>
        <dbReference type="ARBA" id="ARBA00022741"/>
    </source>
</evidence>
<feature type="binding site" evidence="11">
    <location>
        <position position="287"/>
    </location>
    <ligand>
        <name>Zn(2+)</name>
        <dbReference type="ChEBI" id="CHEBI:29105"/>
    </ligand>
</feature>
<dbReference type="Proteomes" id="UP001075354">
    <property type="component" value="Chromosome 1"/>
</dbReference>
<accession>A0AAV7XYQ6</accession>
<keyword evidence="2 11" id="KW-0963">Cytoplasm</keyword>
<keyword evidence="10 11" id="KW-0511">Multifunctional enzyme</keyword>
<organism evidence="14 15">
    <name type="scientific">Megalurothrips usitatus</name>
    <name type="common">bean blossom thrips</name>
    <dbReference type="NCBI Taxonomy" id="439358"/>
    <lineage>
        <taxon>Eukaryota</taxon>
        <taxon>Metazoa</taxon>
        <taxon>Ecdysozoa</taxon>
        <taxon>Arthropoda</taxon>
        <taxon>Hexapoda</taxon>
        <taxon>Insecta</taxon>
        <taxon>Pterygota</taxon>
        <taxon>Neoptera</taxon>
        <taxon>Paraneoptera</taxon>
        <taxon>Thysanoptera</taxon>
        <taxon>Terebrantia</taxon>
        <taxon>Thripoidea</taxon>
        <taxon>Thripidae</taxon>
        <taxon>Megalurothrips</taxon>
    </lineage>
</organism>
<evidence type="ECO:0000256" key="7">
    <source>
        <dbReference type="ARBA" id="ARBA00022833"/>
    </source>
</evidence>
<evidence type="ECO:0000256" key="9">
    <source>
        <dbReference type="ARBA" id="ARBA00023150"/>
    </source>
</evidence>
<comment type="subcellular location">
    <subcellularLocation>
        <location evidence="1">Cytoplasm</location>
        <location evidence="1">Cytosol</location>
    </subcellularLocation>
</comment>
<evidence type="ECO:0000259" key="13">
    <source>
        <dbReference type="PROSITE" id="PS50206"/>
    </source>
</evidence>
<name>A0AAV7XYQ6_9NEOP</name>
<feature type="active site" description="Glycyl thioester intermediate; for adenylyltransferase activity" evidence="11">
    <location>
        <position position="229"/>
    </location>
</feature>
<keyword evidence="9 11" id="KW-0501">Molybdenum cofactor biosynthesis</keyword>
<keyword evidence="7 11" id="KW-0862">Zinc</keyword>
<dbReference type="CDD" id="cd00757">
    <property type="entry name" value="ThiF_MoeB_HesA_family"/>
    <property type="match status" value="1"/>
</dbReference>
<dbReference type="GO" id="GO:0006777">
    <property type="term" value="P:Mo-molybdopterin cofactor biosynthetic process"/>
    <property type="evidence" value="ECO:0007669"/>
    <property type="project" value="UniProtKB-UniRule"/>
</dbReference>
<feature type="binding site" evidence="11">
    <location>
        <position position="212"/>
    </location>
    <ligand>
        <name>Zn(2+)</name>
        <dbReference type="ChEBI" id="CHEBI:29105"/>
    </ligand>
</feature>
<dbReference type="InterPro" id="IPR036873">
    <property type="entry name" value="Rhodanese-like_dom_sf"/>
</dbReference>
<feature type="binding site" evidence="11">
    <location>
        <begin position="110"/>
        <end position="114"/>
    </location>
    <ligand>
        <name>ATP</name>
        <dbReference type="ChEBI" id="CHEBI:30616"/>
    </ligand>
</feature>
<dbReference type="GO" id="GO:0032447">
    <property type="term" value="P:protein urmylation"/>
    <property type="evidence" value="ECO:0007669"/>
    <property type="project" value="TreeGrafter"/>
</dbReference>
<dbReference type="EC" id="2.7.7.-" evidence="11"/>
<comment type="function">
    <text evidence="11">Plays a central role in 2-thiolation of mcm(5)S(2)U at tRNA wobble positions of cytosolic tRNA(Lys), tRNA(Glu) and tRNA(Gln). Acts by mediating the C-terminal thiocarboxylation of the sulfur carrier URM1. Its N-terminus first activates URM1 as acyl-adenylate (-COAMP), then the persulfide sulfur on the catalytic cysteine is transferred to URM1 to form thiocarboxylation (-COSH) of its C-terminus. The reaction probably involves hydrogen sulfide that is generated from the persulfide intermediate and that acts as nucleophile towards URM1. Subsequently, a transient disulfide bond is formed. Does not use thiosulfate as sulfur donor; NFS1 probably acting as a sulfur donor for thiocarboxylation reactions.</text>
</comment>
<dbReference type="InterPro" id="IPR045886">
    <property type="entry name" value="ThiF/MoeB/HesA"/>
</dbReference>
<feature type="active site" description="Cysteine persulfide intermediate; for sulfurtransferase activity" evidence="11">
    <location>
        <position position="397"/>
    </location>
</feature>
<evidence type="ECO:0000256" key="3">
    <source>
        <dbReference type="ARBA" id="ARBA00022679"/>
    </source>
</evidence>
<evidence type="ECO:0000256" key="5">
    <source>
        <dbReference type="ARBA" id="ARBA00022723"/>
    </source>
</evidence>
<dbReference type="Gene3D" id="3.40.50.720">
    <property type="entry name" value="NAD(P)-binding Rossmann-like Domain"/>
    <property type="match status" value="1"/>
</dbReference>
<dbReference type="SMART" id="SM00450">
    <property type="entry name" value="RHOD"/>
    <property type="match status" value="1"/>
</dbReference>
<evidence type="ECO:0000313" key="15">
    <source>
        <dbReference type="Proteomes" id="UP001075354"/>
    </source>
</evidence>
<feature type="binding site" evidence="11">
    <location>
        <position position="127"/>
    </location>
    <ligand>
        <name>ATP</name>
        <dbReference type="ChEBI" id="CHEBI:30616"/>
    </ligand>
</feature>
<protein>
    <recommendedName>
        <fullName evidence="11">Adenylyltransferase and sulfurtransferase MOCS3 homolog</fullName>
    </recommendedName>
    <alternativeName>
        <fullName evidence="11">UBA4 homolog</fullName>
    </alternativeName>
    <alternativeName>
        <fullName evidence="11">Ubiquitin-like protein activator 4 homolog</fullName>
    </alternativeName>
    <domain>
        <recommendedName>
            <fullName evidence="11">Adenylyltransferase</fullName>
            <ecNumber evidence="11">2.7.7.-</ecNumber>
        </recommendedName>
    </domain>
    <domain>
        <recommendedName>
            <fullName evidence="11">Sulfurtransferase</fullName>
            <ecNumber evidence="11">2.8.1.-</ecNumber>
        </recommendedName>
    </domain>
</protein>
<keyword evidence="6 11" id="KW-0547">Nucleotide-binding</keyword>
<keyword evidence="12" id="KW-0175">Coiled coil</keyword>
<keyword evidence="8 11" id="KW-0067">ATP-binding</keyword>
<feature type="binding site" evidence="11">
    <location>
        <begin position="171"/>
        <end position="172"/>
    </location>
    <ligand>
        <name>ATP</name>
        <dbReference type="ChEBI" id="CHEBI:30616"/>
    </ligand>
</feature>
<dbReference type="Gene3D" id="3.40.250.10">
    <property type="entry name" value="Rhodanese-like domain"/>
    <property type="match status" value="1"/>
</dbReference>
<evidence type="ECO:0000256" key="4">
    <source>
        <dbReference type="ARBA" id="ARBA00022694"/>
    </source>
</evidence>
<dbReference type="GO" id="GO:0002143">
    <property type="term" value="P:tRNA wobble position uridine thiolation"/>
    <property type="evidence" value="ECO:0007669"/>
    <property type="project" value="InterPro"/>
</dbReference>
<feature type="coiled-coil region" evidence="12">
    <location>
        <begin position="6"/>
        <end position="33"/>
    </location>
</feature>
<evidence type="ECO:0000256" key="12">
    <source>
        <dbReference type="SAM" id="Coils"/>
    </source>
</evidence>
<comment type="pathway">
    <text evidence="11">tRNA modification; 5-methoxycarbonylmethyl-2-thiouridine-tRNA biosynthesis.</text>
</comment>
<evidence type="ECO:0000256" key="11">
    <source>
        <dbReference type="HAMAP-Rule" id="MF_03049"/>
    </source>
</evidence>
<comment type="cofactor">
    <cofactor evidence="11">
        <name>Zn(2+)</name>
        <dbReference type="ChEBI" id="CHEBI:29105"/>
    </cofactor>
    <text evidence="11">Binds 1 zinc ion per subunit.</text>
</comment>
<keyword evidence="15" id="KW-1185">Reference proteome</keyword>
<dbReference type="AlphaFoldDB" id="A0AAV7XYQ6"/>
<dbReference type="PROSITE" id="PS50206">
    <property type="entry name" value="RHODANESE_3"/>
    <property type="match status" value="1"/>
</dbReference>
<comment type="caution">
    <text evidence="14">The sequence shown here is derived from an EMBL/GenBank/DDBJ whole genome shotgun (WGS) entry which is preliminary data.</text>
</comment>
<dbReference type="InterPro" id="IPR001763">
    <property type="entry name" value="Rhodanese-like_dom"/>
</dbReference>
<dbReference type="GO" id="GO:0005524">
    <property type="term" value="F:ATP binding"/>
    <property type="evidence" value="ECO:0007669"/>
    <property type="project" value="UniProtKB-KW"/>
</dbReference>
<dbReference type="EC" id="2.8.1.-" evidence="11"/>